<reference evidence="1" key="1">
    <citation type="submission" date="2020-06" db="EMBL/GenBank/DDBJ databases">
        <title>Lateral gene transfer of anion-conducting channel rhodopsins between green algae and giant viruses.</title>
        <authorList>
            <person name="Rozenberg A."/>
            <person name="Oppermann J."/>
            <person name="Wietek J."/>
            <person name="Fernandez Lahore R.G."/>
            <person name="Sandaa R.-A."/>
            <person name="Bratbak G."/>
            <person name="Hegemann P."/>
            <person name="Beja O."/>
        </authorList>
    </citation>
    <scope>NUCLEOTIDE SEQUENCE</scope>
    <source>
        <strain evidence="1">01B</strain>
    </source>
</reference>
<accession>A0A7M3UP12</accession>
<dbReference type="InterPro" id="IPR011009">
    <property type="entry name" value="Kinase-like_dom_sf"/>
</dbReference>
<dbReference type="Gene3D" id="1.10.510.10">
    <property type="entry name" value="Transferase(Phosphotransferase) domain 1"/>
    <property type="match status" value="1"/>
</dbReference>
<organism evidence="1">
    <name type="scientific">Pyramimonas orientalis virus</name>
    <name type="common">PoV01</name>
    <dbReference type="NCBI Taxonomy" id="455367"/>
    <lineage>
        <taxon>Viruses</taxon>
        <taxon>Varidnaviria</taxon>
        <taxon>Bamfordvirae</taxon>
        <taxon>Nucleocytoviricota</taxon>
        <taxon>Megaviricetes</taxon>
        <taxon>Imitervirales</taxon>
        <taxon>Allomimiviridae</taxon>
        <taxon>Heliosvirus</taxon>
        <taxon>Heliosvirus raunefjordenense</taxon>
    </lineage>
</organism>
<gene>
    <name evidence="1" type="ORF">HWQ62_00329</name>
</gene>
<dbReference type="PANTHER" id="PTHR24419">
    <property type="entry name" value="INTERLEUKIN-1 RECEPTOR-ASSOCIATED KINASE"/>
    <property type="match status" value="1"/>
</dbReference>
<dbReference type="GO" id="GO:0035556">
    <property type="term" value="P:intracellular signal transduction"/>
    <property type="evidence" value="ECO:0007669"/>
    <property type="project" value="TreeGrafter"/>
</dbReference>
<dbReference type="GO" id="GO:0072354">
    <property type="term" value="F:histone H3T3 kinase activity"/>
    <property type="evidence" value="ECO:0007669"/>
    <property type="project" value="TreeGrafter"/>
</dbReference>
<evidence type="ECO:0008006" key="2">
    <source>
        <dbReference type="Google" id="ProtNLM"/>
    </source>
</evidence>
<dbReference type="PANTHER" id="PTHR24419:SF18">
    <property type="entry name" value="SERINE_THREONINE-PROTEIN KINASE HASPIN"/>
    <property type="match status" value="1"/>
</dbReference>
<dbReference type="Pfam" id="PF12330">
    <property type="entry name" value="Haspin_kinase"/>
    <property type="match status" value="1"/>
</dbReference>
<protein>
    <recommendedName>
        <fullName evidence="2">Protein kinase domain-containing protein</fullName>
    </recommendedName>
</protein>
<dbReference type="EMBL" id="MT663537">
    <property type="protein sequence ID" value="QOI90465.1"/>
    <property type="molecule type" value="Genomic_DNA"/>
</dbReference>
<proteinExistence type="predicted"/>
<organismHost>
    <name type="scientific">Pyramimonas plurioculata</name>
    <dbReference type="NCBI Taxonomy" id="36893"/>
</organismHost>
<dbReference type="SUPFAM" id="SSF56112">
    <property type="entry name" value="Protein kinase-like (PK-like)"/>
    <property type="match status" value="1"/>
</dbReference>
<name>A0A7M3UP12_POV01</name>
<evidence type="ECO:0000313" key="1">
    <source>
        <dbReference type="EMBL" id="QOI90465.1"/>
    </source>
</evidence>
<sequence length="286" mass="33301">MKKLQKGRGHLTNTDTKYYINCSSSVVSKITSKELIAINDRDVTIIKAVLDSYQHFQNKHIVVKLGLSHQTVKKEYDIGVKLKNIPGYIKYICLFECLDSTHKTTDICTDKDPNKHVIIAPYIKNGSVRETNWKNYNKLKSILKQCVLSLLYAYNQFGFVHNDLHLDNILFCNTTKTNIDFKEHSIVSHGVKTVLIDFDMSFIGLKTDDHGSMLLFWRNLENFFVRLQTDFKYITTDMNELNNYIVNAIRTIQHPNHSTDLLNIIDRLIFTEKQTYKLVYDPNQRV</sequence>